<protein>
    <submittedName>
        <fullName evidence="2">Uncharacterized protein</fullName>
    </submittedName>
</protein>
<name>A0A0E0KFJ2_ORYPU</name>
<dbReference type="Gramene" id="OPUNC03G21480.1">
    <property type="protein sequence ID" value="OPUNC03G21480.1"/>
    <property type="gene ID" value="OPUNC03G21480"/>
</dbReference>
<evidence type="ECO:0000313" key="2">
    <source>
        <dbReference type="EnsemblPlants" id="OPUNC03G21480.1"/>
    </source>
</evidence>
<feature type="compositionally biased region" description="Basic and acidic residues" evidence="1">
    <location>
        <begin position="495"/>
        <end position="508"/>
    </location>
</feature>
<feature type="region of interest" description="Disordered" evidence="1">
    <location>
        <begin position="556"/>
        <end position="581"/>
    </location>
</feature>
<dbReference type="HOGENOM" id="CLU_469625_0_0_1"/>
<feature type="compositionally biased region" description="Basic and acidic residues" evidence="1">
    <location>
        <begin position="429"/>
        <end position="473"/>
    </location>
</feature>
<evidence type="ECO:0000313" key="3">
    <source>
        <dbReference type="Proteomes" id="UP000026962"/>
    </source>
</evidence>
<feature type="region of interest" description="Disordered" evidence="1">
    <location>
        <begin position="26"/>
        <end position="75"/>
    </location>
</feature>
<accession>A0A0E0KFJ2</accession>
<reference evidence="2" key="2">
    <citation type="submission" date="2018-05" db="EMBL/GenBank/DDBJ databases">
        <title>OpunRS2 (Oryza punctata Reference Sequence Version 2).</title>
        <authorList>
            <person name="Zhang J."/>
            <person name="Kudrna D."/>
            <person name="Lee S."/>
            <person name="Talag J."/>
            <person name="Welchert J."/>
            <person name="Wing R.A."/>
        </authorList>
    </citation>
    <scope>NUCLEOTIDE SEQUENCE [LARGE SCALE GENOMIC DNA]</scope>
</reference>
<sequence>MASGSNDSDFMSVAPIAVRSSPRLNRAKSITSRGQHNVGKVTKKVASKRGSARNVQSNKQITSKGDTKKRRRIESETKPVVDFRCIPSPMSSVIASLSNDQNNFVCNAGFKSLLNMQACNVPKYMTLWLIDKVNYPRCTMEVGGKSIEIKPLVRKVIGALDRHIPVELSKEMDTRLNYKFSEDGRGLRVCEAISRMLKKDNEAEFTISFMMVTLAIFLAPGTTLSVNRDYLTTISNVIFMDFVANIYVPQGMSCIAHLTATHLDAVKSIDTSQHSRDPDYDSLQLKDIENTIYYEKTNIDADSQDAQPEGHDIAKSSVEGMLKMQDDQVRHNVNENDQCDQPQAFNELLTNIVEKLKFRRAEVMQQVKGSKMCDKYGSTGQGYIETNEGAEKGGTNSHFDDVVAIGATAAHDAYNIEHCTNDGPTGVAKGDERDGFDEHKDSGHNKYEDDGNADDGLRGGTDRIDEWSKKDEGDGGAGNGDEGSRNDTINGLYDGDEKGRIHSEDHGHQCGNCQSGSIDSKQDKEHPSTEEETIGTCTMDDTSCETQWTLQLILIEDSSQDSRPTDITVPPLTKPIEGGDS</sequence>
<dbReference type="STRING" id="4537.A0A0E0KFJ2"/>
<proteinExistence type="predicted"/>
<feature type="compositionally biased region" description="Basic residues" evidence="1">
    <location>
        <begin position="41"/>
        <end position="51"/>
    </location>
</feature>
<organism evidence="2">
    <name type="scientific">Oryza punctata</name>
    <name type="common">Red rice</name>
    <dbReference type="NCBI Taxonomy" id="4537"/>
    <lineage>
        <taxon>Eukaryota</taxon>
        <taxon>Viridiplantae</taxon>
        <taxon>Streptophyta</taxon>
        <taxon>Embryophyta</taxon>
        <taxon>Tracheophyta</taxon>
        <taxon>Spermatophyta</taxon>
        <taxon>Magnoliopsida</taxon>
        <taxon>Liliopsida</taxon>
        <taxon>Poales</taxon>
        <taxon>Poaceae</taxon>
        <taxon>BOP clade</taxon>
        <taxon>Oryzoideae</taxon>
        <taxon>Oryzeae</taxon>
        <taxon>Oryzinae</taxon>
        <taxon>Oryza</taxon>
    </lineage>
</organism>
<keyword evidence="3" id="KW-1185">Reference proteome</keyword>
<dbReference type="Proteomes" id="UP000026962">
    <property type="component" value="Chromosome 3"/>
</dbReference>
<dbReference type="EnsemblPlants" id="OPUNC03G21480.1">
    <property type="protein sequence ID" value="OPUNC03G21480.1"/>
    <property type="gene ID" value="OPUNC03G21480"/>
</dbReference>
<reference evidence="2" key="1">
    <citation type="submission" date="2015-04" db="UniProtKB">
        <authorList>
            <consortium name="EnsemblPlants"/>
        </authorList>
    </citation>
    <scope>IDENTIFICATION</scope>
</reference>
<feature type="compositionally biased region" description="Polar residues" evidence="1">
    <location>
        <begin position="53"/>
        <end position="64"/>
    </location>
</feature>
<feature type="region of interest" description="Disordered" evidence="1">
    <location>
        <begin position="417"/>
        <end position="534"/>
    </location>
</feature>
<evidence type="ECO:0000256" key="1">
    <source>
        <dbReference type="SAM" id="MobiDB-lite"/>
    </source>
</evidence>
<dbReference type="AlphaFoldDB" id="A0A0E0KFJ2"/>
<feature type="compositionally biased region" description="Basic and acidic residues" evidence="1">
    <location>
        <begin position="520"/>
        <end position="529"/>
    </location>
</feature>